<dbReference type="EMBL" id="FN985594">
    <property type="protein sequence ID" value="CBN73087.1"/>
    <property type="molecule type" value="Genomic_DNA"/>
</dbReference>
<feature type="domain" description="Amidohydrolase-related" evidence="1">
    <location>
        <begin position="57"/>
        <end position="441"/>
    </location>
</feature>
<dbReference type="InterPro" id="IPR011059">
    <property type="entry name" value="Metal-dep_hydrolase_composite"/>
</dbReference>
<sequence length="465" mass="50929">MGETIAIVGGTLIDGNGGVPVPETTVFIEDGRITKVGSTDQIEVHPNIRQIDAQGKWILPGLVNGNVHLLDGIMMMGRGGIEYLARFEGNYYKVIEEAAQIALRGGVTTVFDTWNALEPVTIARDRIASGAAEGARIFFAGTLIGMGGPFTGDFMRPSMQARTVMSRTFADRMDAMFEVGMGRHLSTLPPAEVRPLIREYLERGVDFCKIAVTDHLVGLLGFRAPYFTFSERVLDVLVDEVRRAGVPLLTHTTSLEGLNTAIERDADLMIHATMTGQAPIPEETIEKLLEKQLWSEVQPTTIAQQAWMDSVDHPFADFSGRVHHENDVRMIKAGVPLVLGTDAGCTDPDILEDMSQGELHERPWTLGEDHFVWMQAMVEKGMDPMAAILAGTANPAKAYRKFDELGSIDVGKLGDVVVLDQDPLADITNMRTLSHVVKEGREIDFHGLPLSPLVTAYPRTANVLD</sequence>
<reference evidence="2" key="1">
    <citation type="journal article" date="2011" name="J. Bacteriol.">
        <title>Molinate hydrolase from Gulosibacter molinativorax ON4T - a novel cobalt dependent amidohydrolase.</title>
        <authorList>
            <person name="Duarte M."/>
            <person name="Ferreira-da-Silva F."/>
            <person name="Lunsdorf H."/>
            <person name="Junca H."/>
            <person name="Gales L."/>
            <person name="Pieper D.H."/>
            <person name="Nunes O.C."/>
        </authorList>
    </citation>
    <scope>NUCLEOTIDE SEQUENCE</scope>
    <source>
        <strain evidence="2">ON4T</strain>
    </source>
</reference>
<keyword evidence="3 4" id="KW-0002">3D-structure</keyword>
<dbReference type="EvolutionaryTrace" id="G2XLB0"/>
<reference evidence="3" key="3">
    <citation type="journal article" date="2015" name="PLoS ONE">
        <title>Structure-guided engineering of molinate hydrolase for the degradation of thiocarbamate pesticides.</title>
        <authorList>
            <person name="Leite J.P."/>
            <person name="Duarte M."/>
            <person name="Paiva A.M."/>
            <person name="Ferreira-da-Silva F."/>
            <person name="Matias P.M."/>
            <person name="Nunes O.C."/>
            <person name="Gales L."/>
        </authorList>
    </citation>
    <scope>X-RAY CRYSTALLOGRAPHY (2.27 ANGSTROMS) OF 2-465 IN COMPLEX WITH ZN(2+)</scope>
</reference>
<keyword evidence="2" id="KW-0378">Hydrolase</keyword>
<dbReference type="Gene3D" id="2.30.40.10">
    <property type="entry name" value="Urease, subunit C, domain 1"/>
    <property type="match status" value="1"/>
</dbReference>
<dbReference type="InterPro" id="IPR006680">
    <property type="entry name" value="Amidohydro-rel"/>
</dbReference>
<dbReference type="PANTHER" id="PTHR43135:SF3">
    <property type="entry name" value="ALPHA-D-RIBOSE 1-METHYLPHOSPHONATE 5-TRIPHOSPHATE DIPHOSPHATASE"/>
    <property type="match status" value="1"/>
</dbReference>
<dbReference type="SMR" id="G2XLB0"/>
<dbReference type="PANTHER" id="PTHR43135">
    <property type="entry name" value="ALPHA-D-RIBOSE 1-METHYLPHOSPHONATE 5-TRIPHOSPHATE DIPHOSPHATASE"/>
    <property type="match status" value="1"/>
</dbReference>
<dbReference type="SUPFAM" id="SSF51556">
    <property type="entry name" value="Metallo-dependent hydrolases"/>
    <property type="match status" value="1"/>
</dbReference>
<gene>
    <name evidence="2" type="primary">molA</name>
</gene>
<keyword evidence="3" id="KW-0479">Metal-binding</keyword>
<dbReference type="InterPro" id="IPR032466">
    <property type="entry name" value="Metal_Hydrolase"/>
</dbReference>
<name>G2XLB0_9MICO</name>
<dbReference type="PDBsum" id="4UB9"/>
<dbReference type="Pfam" id="PF01979">
    <property type="entry name" value="Amidohydro_1"/>
    <property type="match status" value="1"/>
</dbReference>
<protein>
    <submittedName>
        <fullName evidence="2">Molinate hydrolase</fullName>
    </submittedName>
</protein>
<dbReference type="PDBsum" id="4WGX"/>
<organism evidence="2">
    <name type="scientific">Gulosibacter molinativorax</name>
    <dbReference type="NCBI Taxonomy" id="256821"/>
    <lineage>
        <taxon>Bacteria</taxon>
        <taxon>Bacillati</taxon>
        <taxon>Actinomycetota</taxon>
        <taxon>Actinomycetes</taxon>
        <taxon>Micrococcales</taxon>
        <taxon>Microbacteriaceae</taxon>
        <taxon>Gulosibacter</taxon>
    </lineage>
</organism>
<accession>G2XLB0</accession>
<keyword evidence="3" id="KW-0862">Zinc</keyword>
<dbReference type="Gene3D" id="3.20.20.140">
    <property type="entry name" value="Metal-dependent hydrolases"/>
    <property type="match status" value="1"/>
</dbReference>
<feature type="binding site" evidence="3">
    <location>
        <position position="251"/>
    </location>
    <ligand>
        <name>Zn(2+)</name>
        <dbReference type="ChEBI" id="CHEBI:29105"/>
    </ligand>
</feature>
<dbReference type="GO" id="GO:0016810">
    <property type="term" value="F:hydrolase activity, acting on carbon-nitrogen (but not peptide) bonds"/>
    <property type="evidence" value="ECO:0007669"/>
    <property type="project" value="InterPro"/>
</dbReference>
<dbReference type="RefSeq" id="WP_181244157.1">
    <property type="nucleotide sequence ID" value="NZ_CP028427.1"/>
</dbReference>
<proteinExistence type="evidence at protein level"/>
<dbReference type="PDB" id="4WGX">
    <property type="method" value="X-ray"/>
    <property type="resolution" value="2.29 A"/>
    <property type="chains" value="A/B/C/D=1-465"/>
</dbReference>
<feature type="binding site" evidence="3">
    <location>
        <position position="271"/>
    </location>
    <ligand>
        <name>Zn(2+)</name>
        <dbReference type="ChEBI" id="CHEBI:29105"/>
    </ligand>
</feature>
<evidence type="ECO:0000313" key="2">
    <source>
        <dbReference type="EMBL" id="CBN73087.1"/>
    </source>
</evidence>
<dbReference type="SUPFAM" id="SSF51338">
    <property type="entry name" value="Composite domain of metallo-dependent hydrolases"/>
    <property type="match status" value="1"/>
</dbReference>
<dbReference type="GO" id="GO:0046872">
    <property type="term" value="F:metal ion binding"/>
    <property type="evidence" value="ECO:0007669"/>
    <property type="project" value="UniProtKB-KW"/>
</dbReference>
<evidence type="ECO:0007829" key="3">
    <source>
        <dbReference type="PDB" id="4UB9"/>
    </source>
</evidence>
<dbReference type="InterPro" id="IPR051781">
    <property type="entry name" value="Metallo-dep_Hydrolase"/>
</dbReference>
<dbReference type="PDB" id="4UB9">
    <property type="method" value="X-ray"/>
    <property type="resolution" value="2.27 A"/>
    <property type="chains" value="A/B/C/D/E/F/G/H=2-465"/>
</dbReference>
<reference evidence="4" key="2">
    <citation type="journal article" date="2015" name="Appl. Environ. Microbiol.">
        <title>Evolutionary expansion of the amidohydrolase superfamily in bacteria in response to the synthetic compounds molinate and diuron.</title>
        <authorList>
            <person name="Sugrue E."/>
            <person name="Fraser N.J."/>
            <person name="Hopkins D.H."/>
            <person name="Carr P.D."/>
            <person name="Khurana J.L."/>
            <person name="Oakeshott J.G."/>
            <person name="Scott C."/>
            <person name="Jackson C.J."/>
        </authorList>
    </citation>
    <scope>X-RAY CRYSTALLOGRAPHY (2.29 ANGSTROMS)</scope>
</reference>
<evidence type="ECO:0007829" key="4">
    <source>
        <dbReference type="PDB" id="4WGX"/>
    </source>
</evidence>
<dbReference type="AlphaFoldDB" id="G2XLB0"/>
<evidence type="ECO:0000259" key="1">
    <source>
        <dbReference type="Pfam" id="PF01979"/>
    </source>
</evidence>